<dbReference type="GO" id="GO:0016020">
    <property type="term" value="C:membrane"/>
    <property type="evidence" value="ECO:0007669"/>
    <property type="project" value="UniProtKB-SubCell"/>
</dbReference>
<evidence type="ECO:0000256" key="1">
    <source>
        <dbReference type="ARBA" id="ARBA00004141"/>
    </source>
</evidence>
<dbReference type="AlphaFoldDB" id="A0A9C5ZIA3"/>
<dbReference type="InterPro" id="IPR000301">
    <property type="entry name" value="Tetraspanin_animals"/>
</dbReference>
<keyword evidence="7" id="KW-1185">Reference proteome</keyword>
<keyword evidence="5 6" id="KW-0472">Membrane</keyword>
<evidence type="ECO:0000256" key="6">
    <source>
        <dbReference type="SAM" id="Phobius"/>
    </source>
</evidence>
<dbReference type="PANTHER" id="PTHR19282">
    <property type="entry name" value="TETRASPANIN"/>
    <property type="match status" value="1"/>
</dbReference>
<dbReference type="GeneID" id="119640804"/>
<dbReference type="Proteomes" id="UP000092443">
    <property type="component" value="Unplaced"/>
</dbReference>
<reference evidence="8" key="1">
    <citation type="submission" date="2025-08" db="UniProtKB">
        <authorList>
            <consortium name="RefSeq"/>
        </authorList>
    </citation>
    <scope>IDENTIFICATION</scope>
    <source>
        <tissue evidence="8">Whole body pupa</tissue>
    </source>
</reference>
<evidence type="ECO:0000256" key="3">
    <source>
        <dbReference type="ARBA" id="ARBA00022692"/>
    </source>
</evidence>
<dbReference type="PRINTS" id="PR00259">
    <property type="entry name" value="TMFOUR"/>
</dbReference>
<evidence type="ECO:0000256" key="5">
    <source>
        <dbReference type="ARBA" id="ARBA00023136"/>
    </source>
</evidence>
<comment type="subcellular location">
    <subcellularLocation>
        <location evidence="1">Membrane</location>
        <topology evidence="1">Multi-pass membrane protein</topology>
    </subcellularLocation>
</comment>
<evidence type="ECO:0000256" key="4">
    <source>
        <dbReference type="ARBA" id="ARBA00022989"/>
    </source>
</evidence>
<feature type="transmembrane region" description="Helical" evidence="6">
    <location>
        <begin position="12"/>
        <end position="32"/>
    </location>
</feature>
<sequence length="213" mass="23350">MCGGFTCSKNALIALNILYVMVGFLLIGVGVYARAASIVPNLPIVGGILACGIILILISILGLAGAVKHHQVMLFFYMIVLFLLFLIQFSIASSCLAVNSEQQQEFAEEGWNRVPDSMRKEVQDTFLCCGFNLTSVSSNDPSCELIQKECCSGIAGNCQCPPCLYKLEDKINYAFKLCGGLGIFFSFTEFIGVWLTVRYRNQKDPRGLPSAFL</sequence>
<protein>
    <submittedName>
        <fullName evidence="8">Tetraspanin-13 isoform X4</fullName>
    </submittedName>
</protein>
<organism evidence="7 8">
    <name type="scientific">Glossina fuscipes</name>
    <dbReference type="NCBI Taxonomy" id="7396"/>
    <lineage>
        <taxon>Eukaryota</taxon>
        <taxon>Metazoa</taxon>
        <taxon>Ecdysozoa</taxon>
        <taxon>Arthropoda</taxon>
        <taxon>Hexapoda</taxon>
        <taxon>Insecta</taxon>
        <taxon>Pterygota</taxon>
        <taxon>Neoptera</taxon>
        <taxon>Endopterygota</taxon>
        <taxon>Diptera</taxon>
        <taxon>Brachycera</taxon>
        <taxon>Muscomorpha</taxon>
        <taxon>Hippoboscoidea</taxon>
        <taxon>Glossinidae</taxon>
        <taxon>Glossina</taxon>
    </lineage>
</organism>
<keyword evidence="3 6" id="KW-0812">Transmembrane</keyword>
<evidence type="ECO:0000313" key="7">
    <source>
        <dbReference type="Proteomes" id="UP000092443"/>
    </source>
</evidence>
<name>A0A9C5ZIA3_9MUSC</name>
<feature type="transmembrane region" description="Helical" evidence="6">
    <location>
        <begin position="74"/>
        <end position="92"/>
    </location>
</feature>
<dbReference type="PIRSF" id="PIRSF002419">
    <property type="entry name" value="Tetraspanin"/>
    <property type="match status" value="1"/>
</dbReference>
<gene>
    <name evidence="8" type="primary">LOC119640804</name>
</gene>
<dbReference type="PANTHER" id="PTHR19282:SF452">
    <property type="entry name" value="LD03691P"/>
    <property type="match status" value="1"/>
</dbReference>
<dbReference type="Pfam" id="PF00335">
    <property type="entry name" value="Tetraspanin"/>
    <property type="match status" value="1"/>
</dbReference>
<evidence type="ECO:0000313" key="8">
    <source>
        <dbReference type="RefSeq" id="XP_037894972.1"/>
    </source>
</evidence>
<dbReference type="InterPro" id="IPR018499">
    <property type="entry name" value="Tetraspanin/Peripherin"/>
</dbReference>
<comment type="similarity">
    <text evidence="2">Belongs to the tetraspanin (TM4SF) family.</text>
</comment>
<feature type="transmembrane region" description="Helical" evidence="6">
    <location>
        <begin position="174"/>
        <end position="197"/>
    </location>
</feature>
<dbReference type="RefSeq" id="XP_037894972.1">
    <property type="nucleotide sequence ID" value="XM_038039044.1"/>
</dbReference>
<keyword evidence="4 6" id="KW-1133">Transmembrane helix</keyword>
<feature type="transmembrane region" description="Helical" evidence="6">
    <location>
        <begin position="44"/>
        <end position="67"/>
    </location>
</feature>
<proteinExistence type="inferred from homology"/>
<evidence type="ECO:0000256" key="2">
    <source>
        <dbReference type="ARBA" id="ARBA00006840"/>
    </source>
</evidence>
<accession>A0A9C5ZIA3</accession>